<dbReference type="GO" id="GO:0051276">
    <property type="term" value="P:chromosome organization"/>
    <property type="evidence" value="ECO:0007669"/>
    <property type="project" value="InterPro"/>
</dbReference>
<dbReference type="AlphaFoldDB" id="A0A9N9EN73"/>
<evidence type="ECO:0000313" key="2">
    <source>
        <dbReference type="Proteomes" id="UP000789570"/>
    </source>
</evidence>
<organism evidence="1 2">
    <name type="scientific">Funneliformis caledonium</name>
    <dbReference type="NCBI Taxonomy" id="1117310"/>
    <lineage>
        <taxon>Eukaryota</taxon>
        <taxon>Fungi</taxon>
        <taxon>Fungi incertae sedis</taxon>
        <taxon>Mucoromycota</taxon>
        <taxon>Glomeromycotina</taxon>
        <taxon>Glomeromycetes</taxon>
        <taxon>Glomerales</taxon>
        <taxon>Glomeraceae</taxon>
        <taxon>Funneliformis</taxon>
    </lineage>
</organism>
<dbReference type="SUPFAM" id="SSF75553">
    <property type="entry name" value="Smc hinge domain"/>
    <property type="match status" value="1"/>
</dbReference>
<sequence length="108" mass="12442">MSEKGQEISSKKNQIKDMKLLIQHLDTDLKHYLNQQELSKSSLADSRQIEDEAKRLLNSSRSRGQVLSSLIKHKESDRIKGLYDRLVDSIEVGQTCIEYLKRNDLGRA</sequence>
<dbReference type="Proteomes" id="UP000789570">
    <property type="component" value="Unassembled WGS sequence"/>
</dbReference>
<gene>
    <name evidence="1" type="ORF">FCALED_LOCUS12655</name>
</gene>
<keyword evidence="2" id="KW-1185">Reference proteome</keyword>
<reference evidence="1" key="1">
    <citation type="submission" date="2021-06" db="EMBL/GenBank/DDBJ databases">
        <authorList>
            <person name="Kallberg Y."/>
            <person name="Tangrot J."/>
            <person name="Rosling A."/>
        </authorList>
    </citation>
    <scope>NUCLEOTIDE SEQUENCE</scope>
    <source>
        <strain evidence="1">UK204</strain>
    </source>
</reference>
<dbReference type="GO" id="GO:0005694">
    <property type="term" value="C:chromosome"/>
    <property type="evidence" value="ECO:0007669"/>
    <property type="project" value="InterPro"/>
</dbReference>
<dbReference type="InterPro" id="IPR036277">
    <property type="entry name" value="SMC_hinge_sf"/>
</dbReference>
<dbReference type="EMBL" id="CAJVPQ010006377">
    <property type="protein sequence ID" value="CAG8684053.1"/>
    <property type="molecule type" value="Genomic_DNA"/>
</dbReference>
<proteinExistence type="predicted"/>
<dbReference type="GO" id="GO:0005524">
    <property type="term" value="F:ATP binding"/>
    <property type="evidence" value="ECO:0007669"/>
    <property type="project" value="InterPro"/>
</dbReference>
<accession>A0A9N9EN73</accession>
<evidence type="ECO:0000313" key="1">
    <source>
        <dbReference type="EMBL" id="CAG8684053.1"/>
    </source>
</evidence>
<name>A0A9N9EN73_9GLOM</name>
<comment type="caution">
    <text evidence="1">The sequence shown here is derived from an EMBL/GenBank/DDBJ whole genome shotgun (WGS) entry which is preliminary data.</text>
</comment>
<protein>
    <submittedName>
        <fullName evidence="1">9093_t:CDS:1</fullName>
    </submittedName>
</protein>
<dbReference type="OrthoDB" id="5575062at2759"/>